<evidence type="ECO:0000313" key="2">
    <source>
        <dbReference type="Proteomes" id="UP000199022"/>
    </source>
</evidence>
<dbReference type="OrthoDB" id="5192281at2"/>
<organism evidence="1 2">
    <name type="scientific">Klenkia taihuensis</name>
    <dbReference type="NCBI Taxonomy" id="1225127"/>
    <lineage>
        <taxon>Bacteria</taxon>
        <taxon>Bacillati</taxon>
        <taxon>Actinomycetota</taxon>
        <taxon>Actinomycetes</taxon>
        <taxon>Geodermatophilales</taxon>
        <taxon>Geodermatophilaceae</taxon>
        <taxon>Klenkia</taxon>
    </lineage>
</organism>
<dbReference type="AlphaFoldDB" id="A0A1I1G888"/>
<gene>
    <name evidence="1" type="ORF">SAMN05661030_0043</name>
</gene>
<evidence type="ECO:0000313" key="1">
    <source>
        <dbReference type="EMBL" id="SFC07794.1"/>
    </source>
</evidence>
<name>A0A1I1G888_9ACTN</name>
<dbReference type="Proteomes" id="UP000199022">
    <property type="component" value="Unassembled WGS sequence"/>
</dbReference>
<dbReference type="RefSeq" id="WP_091553168.1">
    <property type="nucleotide sequence ID" value="NZ_BNAC01000002.1"/>
</dbReference>
<dbReference type="EMBL" id="FOMD01000001">
    <property type="protein sequence ID" value="SFC07794.1"/>
    <property type="molecule type" value="Genomic_DNA"/>
</dbReference>
<proteinExistence type="predicted"/>
<protein>
    <submittedName>
        <fullName evidence="1">Uncharacterized protein</fullName>
    </submittedName>
</protein>
<keyword evidence="2" id="KW-1185">Reference proteome</keyword>
<sequence length="108" mass="11300">MESFVTCAVVETDLRHAFEVGVALRLEAPEGTAVREDPHVPEVFYLEATTAAADVQRAVAAAAQSTTTLLAGLDLPAEVHEVVVLSLDGAVHWVPDVDAALPAGESSH</sequence>
<reference evidence="2" key="1">
    <citation type="submission" date="2016-10" db="EMBL/GenBank/DDBJ databases">
        <authorList>
            <person name="Varghese N."/>
            <person name="Submissions S."/>
        </authorList>
    </citation>
    <scope>NUCLEOTIDE SEQUENCE [LARGE SCALE GENOMIC DNA]</scope>
    <source>
        <strain evidence="2">DSM 45962</strain>
    </source>
</reference>
<accession>A0A1I1G888</accession>